<evidence type="ECO:0000313" key="3">
    <source>
        <dbReference type="WBParaSite" id="PEQ_0000017101-mRNA-1"/>
    </source>
</evidence>
<dbReference type="AlphaFoldDB" id="A0A914R677"/>
<evidence type="ECO:0000256" key="1">
    <source>
        <dbReference type="SAM" id="Phobius"/>
    </source>
</evidence>
<keyword evidence="2" id="KW-1185">Reference proteome</keyword>
<protein>
    <submittedName>
        <fullName evidence="3">Uncharacterized protein</fullName>
    </submittedName>
</protein>
<dbReference type="WBParaSite" id="PEQ_0000017101-mRNA-1">
    <property type="protein sequence ID" value="PEQ_0000017101-mRNA-1"/>
    <property type="gene ID" value="PEQ_0000017101"/>
</dbReference>
<accession>A0A914R677</accession>
<feature type="transmembrane region" description="Helical" evidence="1">
    <location>
        <begin position="82"/>
        <end position="104"/>
    </location>
</feature>
<keyword evidence="1" id="KW-1133">Transmembrane helix</keyword>
<feature type="transmembrane region" description="Helical" evidence="1">
    <location>
        <begin position="42"/>
        <end position="61"/>
    </location>
</feature>
<dbReference type="Proteomes" id="UP000887564">
    <property type="component" value="Unplaced"/>
</dbReference>
<keyword evidence="1" id="KW-0812">Transmembrane</keyword>
<feature type="transmembrane region" description="Helical" evidence="1">
    <location>
        <begin position="20"/>
        <end position="36"/>
    </location>
</feature>
<name>A0A914R677_PAREQ</name>
<organism evidence="2 3">
    <name type="scientific">Parascaris equorum</name>
    <name type="common">Equine roundworm</name>
    <dbReference type="NCBI Taxonomy" id="6256"/>
    <lineage>
        <taxon>Eukaryota</taxon>
        <taxon>Metazoa</taxon>
        <taxon>Ecdysozoa</taxon>
        <taxon>Nematoda</taxon>
        <taxon>Chromadorea</taxon>
        <taxon>Rhabditida</taxon>
        <taxon>Spirurina</taxon>
        <taxon>Ascaridomorpha</taxon>
        <taxon>Ascaridoidea</taxon>
        <taxon>Ascarididae</taxon>
        <taxon>Parascaris</taxon>
    </lineage>
</organism>
<keyword evidence="1" id="KW-0472">Membrane</keyword>
<proteinExistence type="predicted"/>
<reference evidence="3" key="1">
    <citation type="submission" date="2022-11" db="UniProtKB">
        <authorList>
            <consortium name="WormBaseParasite"/>
        </authorList>
    </citation>
    <scope>IDENTIFICATION</scope>
</reference>
<sequence length="143" mass="16021">MIMSKKVYLKNSGDLGGTTAIEWLHTLGISFGLVYWKQKYTSPHVGIFMGKYNLLLYWISYCLRSRYGGASRWDPRAGRKRLCFIVLIAVVAILTVFTLLSQVLSGPSDEDPAFDPLANPNIRVAAVHDSPLTLRFCGLPHVF</sequence>
<evidence type="ECO:0000313" key="2">
    <source>
        <dbReference type="Proteomes" id="UP000887564"/>
    </source>
</evidence>